<protein>
    <submittedName>
        <fullName evidence="1">Uncharacterized protein</fullName>
    </submittedName>
</protein>
<organism evidence="1 2">
    <name type="scientific">Pluteus cervinus</name>
    <dbReference type="NCBI Taxonomy" id="181527"/>
    <lineage>
        <taxon>Eukaryota</taxon>
        <taxon>Fungi</taxon>
        <taxon>Dikarya</taxon>
        <taxon>Basidiomycota</taxon>
        <taxon>Agaricomycotina</taxon>
        <taxon>Agaricomycetes</taxon>
        <taxon>Agaricomycetidae</taxon>
        <taxon>Agaricales</taxon>
        <taxon>Pluteineae</taxon>
        <taxon>Pluteaceae</taxon>
        <taxon>Pluteus</taxon>
    </lineage>
</organism>
<dbReference type="EMBL" id="ML208263">
    <property type="protein sequence ID" value="TFK75290.1"/>
    <property type="molecule type" value="Genomic_DNA"/>
</dbReference>
<name>A0ACD3BBS7_9AGAR</name>
<proteinExistence type="predicted"/>
<dbReference type="Proteomes" id="UP000308600">
    <property type="component" value="Unassembled WGS sequence"/>
</dbReference>
<sequence>MSLVRTACSRLRPTNSILRRNASTADHSHHEDHHHHDSTVYPKEGFTGGVWQKTILFSLLAVGFYKYAPEPAEDVYLTRWIAMYTPSPQRWLELNARHTAQQQVVADTSLLLMDAQKPKVHRYRYPQALDQASPFLRPIGGEVDMSGVVAKGDKDI</sequence>
<keyword evidence="2" id="KW-1185">Reference proteome</keyword>
<gene>
    <name evidence="1" type="ORF">BDN72DRAFT_832145</name>
</gene>
<accession>A0ACD3BBS7</accession>
<evidence type="ECO:0000313" key="2">
    <source>
        <dbReference type="Proteomes" id="UP000308600"/>
    </source>
</evidence>
<reference evidence="1 2" key="1">
    <citation type="journal article" date="2019" name="Nat. Ecol. Evol.">
        <title>Megaphylogeny resolves global patterns of mushroom evolution.</title>
        <authorList>
            <person name="Varga T."/>
            <person name="Krizsan K."/>
            <person name="Foldi C."/>
            <person name="Dima B."/>
            <person name="Sanchez-Garcia M."/>
            <person name="Sanchez-Ramirez S."/>
            <person name="Szollosi G.J."/>
            <person name="Szarkandi J.G."/>
            <person name="Papp V."/>
            <person name="Albert L."/>
            <person name="Andreopoulos W."/>
            <person name="Angelini C."/>
            <person name="Antonin V."/>
            <person name="Barry K.W."/>
            <person name="Bougher N.L."/>
            <person name="Buchanan P."/>
            <person name="Buyck B."/>
            <person name="Bense V."/>
            <person name="Catcheside P."/>
            <person name="Chovatia M."/>
            <person name="Cooper J."/>
            <person name="Damon W."/>
            <person name="Desjardin D."/>
            <person name="Finy P."/>
            <person name="Geml J."/>
            <person name="Haridas S."/>
            <person name="Hughes K."/>
            <person name="Justo A."/>
            <person name="Karasinski D."/>
            <person name="Kautmanova I."/>
            <person name="Kiss B."/>
            <person name="Kocsube S."/>
            <person name="Kotiranta H."/>
            <person name="LaButti K.M."/>
            <person name="Lechner B.E."/>
            <person name="Liimatainen K."/>
            <person name="Lipzen A."/>
            <person name="Lukacs Z."/>
            <person name="Mihaltcheva S."/>
            <person name="Morgado L.N."/>
            <person name="Niskanen T."/>
            <person name="Noordeloos M.E."/>
            <person name="Ohm R.A."/>
            <person name="Ortiz-Santana B."/>
            <person name="Ovrebo C."/>
            <person name="Racz N."/>
            <person name="Riley R."/>
            <person name="Savchenko A."/>
            <person name="Shiryaev A."/>
            <person name="Soop K."/>
            <person name="Spirin V."/>
            <person name="Szebenyi C."/>
            <person name="Tomsovsky M."/>
            <person name="Tulloss R.E."/>
            <person name="Uehling J."/>
            <person name="Grigoriev I.V."/>
            <person name="Vagvolgyi C."/>
            <person name="Papp T."/>
            <person name="Martin F.M."/>
            <person name="Miettinen O."/>
            <person name="Hibbett D.S."/>
            <person name="Nagy L.G."/>
        </authorList>
    </citation>
    <scope>NUCLEOTIDE SEQUENCE [LARGE SCALE GENOMIC DNA]</scope>
    <source>
        <strain evidence="1 2">NL-1719</strain>
    </source>
</reference>
<evidence type="ECO:0000313" key="1">
    <source>
        <dbReference type="EMBL" id="TFK75290.1"/>
    </source>
</evidence>